<dbReference type="InParanoid" id="B7Q330"/>
<name>B7Q330_IXOSC</name>
<protein>
    <submittedName>
        <fullName evidence="1 2">Uncharacterized protein</fullName>
    </submittedName>
</protein>
<accession>B7Q330</accession>
<dbReference type="VEuPathDB" id="VectorBase:ISCW010042"/>
<dbReference type="AlphaFoldDB" id="B7Q330"/>
<reference evidence="2" key="2">
    <citation type="submission" date="2020-05" db="UniProtKB">
        <authorList>
            <consortium name="EnsemblMetazoa"/>
        </authorList>
    </citation>
    <scope>IDENTIFICATION</scope>
    <source>
        <strain evidence="2">wikel</strain>
    </source>
</reference>
<sequence length="81" mass="9206">MNKKLLKVPSVFLFEPNVNFPSLDVVLEWRRRPFVPYYAVHDTQSVIRGIGVGEQLASVWLCGELIANSEKHLPRSRIAAT</sequence>
<evidence type="ECO:0000313" key="2">
    <source>
        <dbReference type="EnsemblMetazoa" id="ISCW010042-PA"/>
    </source>
</evidence>
<keyword evidence="3" id="KW-1185">Reference proteome</keyword>
<dbReference type="EMBL" id="DS847920">
    <property type="protein sequence ID" value="EEC13252.1"/>
    <property type="molecule type" value="Genomic_DNA"/>
</dbReference>
<dbReference type="PaxDb" id="6945-B7Q330"/>
<proteinExistence type="predicted"/>
<dbReference type="VEuPathDB" id="VectorBase:ISCI010042"/>
<dbReference type="HOGENOM" id="CLU_2576516_0_0_1"/>
<organism>
    <name type="scientific">Ixodes scapularis</name>
    <name type="common">Black-legged tick</name>
    <name type="synonym">Deer tick</name>
    <dbReference type="NCBI Taxonomy" id="6945"/>
    <lineage>
        <taxon>Eukaryota</taxon>
        <taxon>Metazoa</taxon>
        <taxon>Ecdysozoa</taxon>
        <taxon>Arthropoda</taxon>
        <taxon>Chelicerata</taxon>
        <taxon>Arachnida</taxon>
        <taxon>Acari</taxon>
        <taxon>Parasitiformes</taxon>
        <taxon>Ixodida</taxon>
        <taxon>Ixodoidea</taxon>
        <taxon>Ixodidae</taxon>
        <taxon>Ixodinae</taxon>
        <taxon>Ixodes</taxon>
    </lineage>
</organism>
<evidence type="ECO:0000313" key="3">
    <source>
        <dbReference type="Proteomes" id="UP000001555"/>
    </source>
</evidence>
<dbReference type="Proteomes" id="UP000001555">
    <property type="component" value="Unassembled WGS sequence"/>
</dbReference>
<evidence type="ECO:0000313" key="1">
    <source>
        <dbReference type="EMBL" id="EEC13252.1"/>
    </source>
</evidence>
<dbReference type="EnsemblMetazoa" id="ISCW010042-RA">
    <property type="protein sequence ID" value="ISCW010042-PA"/>
    <property type="gene ID" value="ISCW010042"/>
</dbReference>
<dbReference type="EMBL" id="ABJB010608257">
    <property type="status" value="NOT_ANNOTATED_CDS"/>
    <property type="molecule type" value="Genomic_DNA"/>
</dbReference>
<gene>
    <name evidence="1" type="ORF">IscW_ISCW010042</name>
</gene>
<reference evidence="1 3" key="1">
    <citation type="submission" date="2008-03" db="EMBL/GenBank/DDBJ databases">
        <title>Annotation of Ixodes scapularis.</title>
        <authorList>
            <consortium name="Ixodes scapularis Genome Project Consortium"/>
            <person name="Caler E."/>
            <person name="Hannick L.I."/>
            <person name="Bidwell S."/>
            <person name="Joardar V."/>
            <person name="Thiagarajan M."/>
            <person name="Amedeo P."/>
            <person name="Galinsky K.J."/>
            <person name="Schobel S."/>
            <person name="Inman J."/>
            <person name="Hostetler J."/>
            <person name="Miller J."/>
            <person name="Hammond M."/>
            <person name="Megy K."/>
            <person name="Lawson D."/>
            <person name="Kodira C."/>
            <person name="Sutton G."/>
            <person name="Meyer J."/>
            <person name="Hill C.A."/>
            <person name="Birren B."/>
            <person name="Nene V."/>
            <person name="Collins F."/>
            <person name="Alarcon-Chaidez F."/>
            <person name="Wikel S."/>
            <person name="Strausberg R."/>
        </authorList>
    </citation>
    <scope>NUCLEOTIDE SEQUENCE [LARGE SCALE GENOMIC DNA]</scope>
    <source>
        <strain evidence="3">Wikel</strain>
        <strain evidence="1">Wikel colony</strain>
    </source>
</reference>